<evidence type="ECO:0000313" key="3">
    <source>
        <dbReference type="Proteomes" id="UP000007264"/>
    </source>
</evidence>
<sequence>MLPNRDFLSVGVGLLFAFIVVNFADVIHSRHWSTQIPDRTHRAAELEGIPYNTFTELVDDVLNHGNASVMLPSNLVLMYQAAMSNGSLGELGLVDVAHPFAERPINLTLDRLHVTSVDSFWQAALNASKDVIEQVQALVDLTGVTTLPSLAEWATLADKRQLHGMYQGYFEADTVRRTPPIPTSFVETPGTPEELLALCHNDDIVVSTDTLLDATMEAIYDGLLRLERELQQLRRHGADVSRNSGEHAASGKGDEPWRAKPPLPADLPPDLQHSGAISTEPYLKKAAQLMASRSCGEGWLLQPKIMDMPDLEYRVYLIGGAAATGTPEDTVVVYTPAILDEGIYMASLTLPPGYFWSDVIEPPDGGVEPSKVKVGGLDMVDKLNQRRSPWPCPELYQIFVDAALSGARAMAAHHNGSLTTVARMFARVDVALGTHWDESGENMFVEPLINEMDWFNSASQMIAHWETDDSLDGQKSSWGHRLAQPLLREIVRRFDETRDPTCQSGLTID</sequence>
<dbReference type="Proteomes" id="UP000007264">
    <property type="component" value="Unassembled WGS sequence"/>
</dbReference>
<dbReference type="EMBL" id="AGSI01000007">
    <property type="protein sequence ID" value="EIE23594.1"/>
    <property type="molecule type" value="Genomic_DNA"/>
</dbReference>
<dbReference type="KEGG" id="csl:COCSUDRAFT_63121"/>
<keyword evidence="3" id="KW-1185">Reference proteome</keyword>
<protein>
    <submittedName>
        <fullName evidence="2">Uncharacterized protein</fullName>
    </submittedName>
</protein>
<dbReference type="OrthoDB" id="517191at2759"/>
<evidence type="ECO:0000313" key="2">
    <source>
        <dbReference type="EMBL" id="EIE23594.1"/>
    </source>
</evidence>
<gene>
    <name evidence="2" type="ORF">COCSUDRAFT_63121</name>
</gene>
<comment type="caution">
    <text evidence="2">The sequence shown here is derived from an EMBL/GenBank/DDBJ whole genome shotgun (WGS) entry which is preliminary data.</text>
</comment>
<evidence type="ECO:0000256" key="1">
    <source>
        <dbReference type="SAM" id="MobiDB-lite"/>
    </source>
</evidence>
<dbReference type="GeneID" id="17041586"/>
<feature type="region of interest" description="Disordered" evidence="1">
    <location>
        <begin position="236"/>
        <end position="264"/>
    </location>
</feature>
<accession>I0YYX5</accession>
<dbReference type="AlphaFoldDB" id="I0YYX5"/>
<name>I0YYX5_COCSC</name>
<dbReference type="RefSeq" id="XP_005648138.1">
    <property type="nucleotide sequence ID" value="XM_005648081.1"/>
</dbReference>
<proteinExistence type="predicted"/>
<reference evidence="2 3" key="1">
    <citation type="journal article" date="2012" name="Genome Biol.">
        <title>The genome of the polar eukaryotic microalga coccomyxa subellipsoidea reveals traits of cold adaptation.</title>
        <authorList>
            <person name="Blanc G."/>
            <person name="Agarkova I."/>
            <person name="Grimwood J."/>
            <person name="Kuo A."/>
            <person name="Brueggeman A."/>
            <person name="Dunigan D."/>
            <person name="Gurnon J."/>
            <person name="Ladunga I."/>
            <person name="Lindquist E."/>
            <person name="Lucas S."/>
            <person name="Pangilinan J."/>
            <person name="Proschold T."/>
            <person name="Salamov A."/>
            <person name="Schmutz J."/>
            <person name="Weeks D."/>
            <person name="Yamada T."/>
            <person name="Claverie J.M."/>
            <person name="Grigoriev I."/>
            <person name="Van Etten J."/>
            <person name="Lomsadze A."/>
            <person name="Borodovsky M."/>
        </authorList>
    </citation>
    <scope>NUCLEOTIDE SEQUENCE [LARGE SCALE GENOMIC DNA]</scope>
    <source>
        <strain evidence="2 3">C-169</strain>
    </source>
</reference>
<organism evidence="2 3">
    <name type="scientific">Coccomyxa subellipsoidea (strain C-169)</name>
    <name type="common">Green microalga</name>
    <dbReference type="NCBI Taxonomy" id="574566"/>
    <lineage>
        <taxon>Eukaryota</taxon>
        <taxon>Viridiplantae</taxon>
        <taxon>Chlorophyta</taxon>
        <taxon>core chlorophytes</taxon>
        <taxon>Trebouxiophyceae</taxon>
        <taxon>Trebouxiophyceae incertae sedis</taxon>
        <taxon>Coccomyxaceae</taxon>
        <taxon>Coccomyxa</taxon>
        <taxon>Coccomyxa subellipsoidea</taxon>
    </lineage>
</organism>